<dbReference type="KEGG" id="caby:Cabys_2686"/>
<sequence length="37" mass="4322">MGVPYLFAELTVKNGWLTKSFEWAKQKRPKEIFAPIP</sequence>
<name>A0A1J1CBT0_CALAY</name>
<dbReference type="AlphaFoldDB" id="A0A1J1CBT0"/>
<evidence type="ECO:0000313" key="2">
    <source>
        <dbReference type="Proteomes" id="UP000183868"/>
    </source>
</evidence>
<organism evidence="1 2">
    <name type="scientific">Caldithrix abyssi DSM 13497</name>
    <dbReference type="NCBI Taxonomy" id="880073"/>
    <lineage>
        <taxon>Bacteria</taxon>
        <taxon>Pseudomonadati</taxon>
        <taxon>Calditrichota</taxon>
        <taxon>Calditrichia</taxon>
        <taxon>Calditrichales</taxon>
        <taxon>Calditrichaceae</taxon>
        <taxon>Caldithrix</taxon>
    </lineage>
</organism>
<dbReference type="Proteomes" id="UP000183868">
    <property type="component" value="Chromosome"/>
</dbReference>
<evidence type="ECO:0000313" key="1">
    <source>
        <dbReference type="EMBL" id="APF19434.1"/>
    </source>
</evidence>
<proteinExistence type="predicted"/>
<accession>A0A1J1CBT0</accession>
<dbReference type="EMBL" id="CP018099">
    <property type="protein sequence ID" value="APF19434.1"/>
    <property type="molecule type" value="Genomic_DNA"/>
</dbReference>
<protein>
    <submittedName>
        <fullName evidence="1">Uncharacterized protein</fullName>
    </submittedName>
</protein>
<reference evidence="1 2" key="1">
    <citation type="submission" date="2016-11" db="EMBL/GenBank/DDBJ databases">
        <title>Genomic analysis of Caldithrix abyssi and proposal of a novel bacterial phylum Caldithrichaeota.</title>
        <authorList>
            <person name="Kublanov I."/>
            <person name="Sigalova O."/>
            <person name="Gavrilov S."/>
            <person name="Lebedinsky A."/>
            <person name="Ivanova N."/>
            <person name="Daum C."/>
            <person name="Reddy T."/>
            <person name="Klenk H.P."/>
            <person name="Goker M."/>
            <person name="Reva O."/>
            <person name="Miroshnichenko M."/>
            <person name="Kyprides N."/>
            <person name="Woyke T."/>
            <person name="Gelfand M."/>
        </authorList>
    </citation>
    <scope>NUCLEOTIDE SEQUENCE [LARGE SCALE GENOMIC DNA]</scope>
    <source>
        <strain evidence="1 2">LF13</strain>
    </source>
</reference>
<gene>
    <name evidence="1" type="ORF">Cabys_2686</name>
</gene>